<keyword evidence="3" id="KW-1185">Reference proteome</keyword>
<accession>A0ABU4FVH5</accession>
<sequence length="175" mass="19214">METDTTDTTTIECYRFVEPDLTSVNGDVTWRIGEWNRTTGPVRCCANGLHVSPTPRDSLRDVYGRRWFLAEARGEISRQTHKFAASEMRLVEEIPEGVLRRFAVRCAQDALDHLERRHPVDARVRQRIQAAEGFLDGTLHEADLLEASRAAGGLAASGAPIGADTGRAVAATIAA</sequence>
<comment type="caution">
    <text evidence="2">The sequence shown here is derived from an EMBL/GenBank/DDBJ whole genome shotgun (WGS) entry which is preliminary data.</text>
</comment>
<dbReference type="RefSeq" id="WP_317776244.1">
    <property type="nucleotide sequence ID" value="NZ_JAWMAJ010000418.1"/>
</dbReference>
<name>A0ABU4FVH5_9ACTN</name>
<evidence type="ECO:0000313" key="3">
    <source>
        <dbReference type="Proteomes" id="UP001187346"/>
    </source>
</evidence>
<gene>
    <name evidence="2" type="ORF">R5A26_49655</name>
</gene>
<evidence type="ECO:0000313" key="2">
    <source>
        <dbReference type="EMBL" id="MDV7224010.1"/>
    </source>
</evidence>
<evidence type="ECO:0000259" key="1">
    <source>
        <dbReference type="Pfam" id="PF24703"/>
    </source>
</evidence>
<proteinExistence type="predicted"/>
<feature type="non-terminal residue" evidence="2">
    <location>
        <position position="175"/>
    </location>
</feature>
<protein>
    <recommendedName>
        <fullName evidence="1">DUF7666 domain-containing protein</fullName>
    </recommendedName>
</protein>
<dbReference type="Pfam" id="PF24703">
    <property type="entry name" value="DUF7666"/>
    <property type="match status" value="1"/>
</dbReference>
<dbReference type="EMBL" id="JAWMAJ010000418">
    <property type="protein sequence ID" value="MDV7224010.1"/>
    <property type="molecule type" value="Genomic_DNA"/>
</dbReference>
<reference evidence="2 3" key="1">
    <citation type="submission" date="2023-10" db="EMBL/GenBank/DDBJ databases">
        <title>Characterization of rhizosphere-enriched actinobacteria from wheat plants lab-grown on chernevaya soil.</title>
        <authorList>
            <person name="Tikhonova E.N."/>
            <person name="Konopkin A."/>
            <person name="Kravchenko I.K."/>
        </authorList>
    </citation>
    <scope>NUCLEOTIDE SEQUENCE [LARGE SCALE GENOMIC DNA]</scope>
    <source>
        <strain evidence="2 3">RR29</strain>
    </source>
</reference>
<organism evidence="2 3">
    <name type="scientific">Streptomyces prunicolor</name>
    <dbReference type="NCBI Taxonomy" id="67348"/>
    <lineage>
        <taxon>Bacteria</taxon>
        <taxon>Bacillati</taxon>
        <taxon>Actinomycetota</taxon>
        <taxon>Actinomycetes</taxon>
        <taxon>Kitasatosporales</taxon>
        <taxon>Streptomycetaceae</taxon>
        <taxon>Streptomyces</taxon>
    </lineage>
</organism>
<dbReference type="InterPro" id="IPR056083">
    <property type="entry name" value="DUF7666"/>
</dbReference>
<dbReference type="Proteomes" id="UP001187346">
    <property type="component" value="Unassembled WGS sequence"/>
</dbReference>
<feature type="domain" description="DUF7666" evidence="1">
    <location>
        <begin position="12"/>
        <end position="95"/>
    </location>
</feature>